<sequence>MKNPDHRCMVWDTYKSCGHCVSMKEGCSLNPESKKKKRSSAAQEKAETESNTVLDDKKKPPAKCRKTRRKASPRTEARASEPDNEPLEATKVTPPEERSGPAPKANSQGLQLGMVFDAFTEPLSSIDAAGELASMPASTTGTEGETRLRILAAAACAFLPLEATEGTRSEERSGPAPKANPEGPQGGVVFDAFTEPLSSREIAGEPAQMPANLAGTEGDTAFQALATTAGAFLESMDSAAPARHPSGWTPINMPRRAPVNSPANTAANDFIDRSMSISSLLN</sequence>
<dbReference type="RefSeq" id="XP_038738653.1">
    <property type="nucleotide sequence ID" value="XM_038896044.1"/>
</dbReference>
<evidence type="ECO:0000256" key="1">
    <source>
        <dbReference type="SAM" id="MobiDB-lite"/>
    </source>
</evidence>
<dbReference type="GeneID" id="62169118"/>
<dbReference type="AlphaFoldDB" id="A0A9P6LEG0"/>
<gene>
    <name evidence="2" type="ORF">CkaCkLH20_13334</name>
</gene>
<evidence type="ECO:0000313" key="3">
    <source>
        <dbReference type="Proteomes" id="UP000781932"/>
    </source>
</evidence>
<feature type="region of interest" description="Disordered" evidence="1">
    <location>
        <begin position="238"/>
        <end position="266"/>
    </location>
</feature>
<evidence type="ECO:0000313" key="2">
    <source>
        <dbReference type="EMBL" id="KAF9869192.1"/>
    </source>
</evidence>
<protein>
    <submittedName>
        <fullName evidence="2">Uncharacterized protein</fullName>
    </submittedName>
</protein>
<dbReference type="EMBL" id="JAATWM020000097">
    <property type="protein sequence ID" value="KAF9869192.1"/>
    <property type="molecule type" value="Genomic_DNA"/>
</dbReference>
<feature type="compositionally biased region" description="Basic residues" evidence="1">
    <location>
        <begin position="60"/>
        <end position="72"/>
    </location>
</feature>
<feature type="region of interest" description="Disordered" evidence="1">
    <location>
        <begin position="24"/>
        <end position="108"/>
    </location>
</feature>
<dbReference type="Proteomes" id="UP000781932">
    <property type="component" value="Unassembled WGS sequence"/>
</dbReference>
<reference evidence="2" key="2">
    <citation type="submission" date="2020-11" db="EMBL/GenBank/DDBJ databases">
        <title>Whole genome sequencing of Colletotrichum sp.</title>
        <authorList>
            <person name="Li H."/>
        </authorList>
    </citation>
    <scope>NUCLEOTIDE SEQUENCE</scope>
    <source>
        <strain evidence="2">CkLH20</strain>
    </source>
</reference>
<reference evidence="2" key="1">
    <citation type="submission" date="2020-03" db="EMBL/GenBank/DDBJ databases">
        <authorList>
            <person name="He L."/>
        </authorList>
    </citation>
    <scope>NUCLEOTIDE SEQUENCE</scope>
    <source>
        <strain evidence="2">CkLH20</strain>
    </source>
</reference>
<feature type="region of interest" description="Disordered" evidence="1">
    <location>
        <begin position="164"/>
        <end position="186"/>
    </location>
</feature>
<keyword evidence="3" id="KW-1185">Reference proteome</keyword>
<feature type="compositionally biased region" description="Basic and acidic residues" evidence="1">
    <location>
        <begin position="44"/>
        <end position="59"/>
    </location>
</feature>
<name>A0A9P6LEG0_9PEZI</name>
<organism evidence="2 3">
    <name type="scientific">Colletotrichum karsti</name>
    <dbReference type="NCBI Taxonomy" id="1095194"/>
    <lineage>
        <taxon>Eukaryota</taxon>
        <taxon>Fungi</taxon>
        <taxon>Dikarya</taxon>
        <taxon>Ascomycota</taxon>
        <taxon>Pezizomycotina</taxon>
        <taxon>Sordariomycetes</taxon>
        <taxon>Hypocreomycetidae</taxon>
        <taxon>Glomerellales</taxon>
        <taxon>Glomerellaceae</taxon>
        <taxon>Colletotrichum</taxon>
        <taxon>Colletotrichum boninense species complex</taxon>
    </lineage>
</organism>
<proteinExistence type="predicted"/>
<accession>A0A9P6LEG0</accession>
<comment type="caution">
    <text evidence="2">The sequence shown here is derived from an EMBL/GenBank/DDBJ whole genome shotgun (WGS) entry which is preliminary data.</text>
</comment>